<proteinExistence type="predicted"/>
<evidence type="ECO:0000313" key="3">
    <source>
        <dbReference type="Proteomes" id="UP001243330"/>
    </source>
</evidence>
<reference evidence="2" key="1">
    <citation type="submission" date="2023-01" db="EMBL/GenBank/DDBJ databases">
        <title>Colletotrichum chrysophilum M932 genome sequence.</title>
        <authorList>
            <person name="Baroncelli R."/>
        </authorList>
    </citation>
    <scope>NUCLEOTIDE SEQUENCE</scope>
    <source>
        <strain evidence="2">M932</strain>
    </source>
</reference>
<gene>
    <name evidence="2" type="ORF">CCHR01_14876</name>
</gene>
<comment type="caution">
    <text evidence="2">The sequence shown here is derived from an EMBL/GenBank/DDBJ whole genome shotgun (WGS) entry which is preliminary data.</text>
</comment>
<organism evidence="2 3">
    <name type="scientific">Colletotrichum chrysophilum</name>
    <dbReference type="NCBI Taxonomy" id="1836956"/>
    <lineage>
        <taxon>Eukaryota</taxon>
        <taxon>Fungi</taxon>
        <taxon>Dikarya</taxon>
        <taxon>Ascomycota</taxon>
        <taxon>Pezizomycotina</taxon>
        <taxon>Sordariomycetes</taxon>
        <taxon>Hypocreomycetidae</taxon>
        <taxon>Glomerellales</taxon>
        <taxon>Glomerellaceae</taxon>
        <taxon>Colletotrichum</taxon>
        <taxon>Colletotrichum gloeosporioides species complex</taxon>
    </lineage>
</organism>
<dbReference type="AlphaFoldDB" id="A0AAD9EBW3"/>
<sequence length="168" mass="18330">MSPPLTPDTASQSPCKTSGLNTDCIQPAYRDSHAQPEGLHLRRHELCGVQTIFSLYLSAVSALSSRWWLYVIQMPFCAMSLPSVLRQSAFASFHQPALSCSSSRRFCIAHLMSPQPRSLPVQRPEQRRRRAGTVGPASAGAGAVVAPRARKRRGWNFIVAGCGGLLKV</sequence>
<dbReference type="EMBL" id="JAQOWY010000410">
    <property type="protein sequence ID" value="KAK1842493.1"/>
    <property type="molecule type" value="Genomic_DNA"/>
</dbReference>
<feature type="region of interest" description="Disordered" evidence="1">
    <location>
        <begin position="116"/>
        <end position="139"/>
    </location>
</feature>
<accession>A0AAD9EBW3</accession>
<evidence type="ECO:0000313" key="2">
    <source>
        <dbReference type="EMBL" id="KAK1842493.1"/>
    </source>
</evidence>
<keyword evidence="3" id="KW-1185">Reference proteome</keyword>
<name>A0AAD9EBW3_9PEZI</name>
<protein>
    <submittedName>
        <fullName evidence="2">Uncharacterized protein</fullName>
    </submittedName>
</protein>
<dbReference type="Proteomes" id="UP001243330">
    <property type="component" value="Unassembled WGS sequence"/>
</dbReference>
<evidence type="ECO:0000256" key="1">
    <source>
        <dbReference type="SAM" id="MobiDB-lite"/>
    </source>
</evidence>